<dbReference type="Proteomes" id="UP000460558">
    <property type="component" value="Unassembled WGS sequence"/>
</dbReference>
<keyword evidence="4" id="KW-0547">Nucleotide-binding</keyword>
<dbReference type="SUPFAM" id="SSF55874">
    <property type="entry name" value="ATPase domain of HSP90 chaperone/DNA topoisomerase II/histidine kinase"/>
    <property type="match status" value="1"/>
</dbReference>
<accession>A0ABW9NRN4</accession>
<organism evidence="4 5">
    <name type="scientific">Streptomyces katsurahamanus</name>
    <dbReference type="NCBI Taxonomy" id="2577098"/>
    <lineage>
        <taxon>Bacteria</taxon>
        <taxon>Bacillati</taxon>
        <taxon>Actinomycetota</taxon>
        <taxon>Actinomycetes</taxon>
        <taxon>Kitasatosporales</taxon>
        <taxon>Streptomycetaceae</taxon>
        <taxon>Streptomyces</taxon>
    </lineage>
</organism>
<feature type="domain" description="Histidine kinase/HSP90-like ATPase" evidence="3">
    <location>
        <begin position="48"/>
        <end position="149"/>
    </location>
</feature>
<evidence type="ECO:0000313" key="5">
    <source>
        <dbReference type="Proteomes" id="UP000460558"/>
    </source>
</evidence>
<sequence>MPTLNFSEWALPSCPFQRDSGRVNRDALHAPLLDPCSGADHHRYGFELPARVEYVSRARKLTRDRLGCWGIDGDVHDTAMLVISELVTNAIVHSGSHLISCELVNGVEQLRISVRDQGCAPTGPRVCHSMAAEERGRGLLLVEAVSSAWGAHADQLGTGRVVWAELRHTAIPYGADFPGMDFARAETRAETRAENHTRAETRPSEMPEVPEARPGHPAHGSAHSAHGAHPHRGAHTGRTGAPLRAAHSGQSGPSEGRRPETARAELRLPELPRGTERPC</sequence>
<dbReference type="PANTHER" id="PTHR35526:SF3">
    <property type="entry name" value="ANTI-SIGMA-F FACTOR RSBW"/>
    <property type="match status" value="1"/>
</dbReference>
<evidence type="ECO:0000256" key="2">
    <source>
        <dbReference type="SAM" id="MobiDB-lite"/>
    </source>
</evidence>
<keyword evidence="1" id="KW-0723">Serine/threonine-protein kinase</keyword>
<dbReference type="PANTHER" id="PTHR35526">
    <property type="entry name" value="ANTI-SIGMA-F FACTOR RSBW-RELATED"/>
    <property type="match status" value="1"/>
</dbReference>
<dbReference type="GO" id="GO:0005524">
    <property type="term" value="F:ATP binding"/>
    <property type="evidence" value="ECO:0007669"/>
    <property type="project" value="UniProtKB-KW"/>
</dbReference>
<comment type="caution">
    <text evidence="4">The sequence shown here is derived from an EMBL/GenBank/DDBJ whole genome shotgun (WGS) entry which is preliminary data.</text>
</comment>
<protein>
    <submittedName>
        <fullName evidence="4">ATP-binding protein</fullName>
    </submittedName>
</protein>
<feature type="compositionally biased region" description="Basic residues" evidence="2">
    <location>
        <begin position="226"/>
        <end position="235"/>
    </location>
</feature>
<reference evidence="4 5" key="1">
    <citation type="submission" date="2019-06" db="EMBL/GenBank/DDBJ databases">
        <title>Comparative genomics and metabolomics analyses of clavulanic acid producing Streptomyces species provides insight into specialized metabolism and evolution of beta-lactam biosynthetic gene clusters.</title>
        <authorList>
            <person name="Moore M.A."/>
            <person name="Cruz-Morales P."/>
            <person name="Barona Gomez F."/>
            <person name="Kapil T."/>
        </authorList>
    </citation>
    <scope>NUCLEOTIDE SEQUENCE [LARGE SCALE GENOMIC DNA]</scope>
    <source>
        <strain evidence="4 5">T-272</strain>
    </source>
</reference>
<dbReference type="EMBL" id="VDEQ01000101">
    <property type="protein sequence ID" value="MQS35941.1"/>
    <property type="molecule type" value="Genomic_DNA"/>
</dbReference>
<feature type="region of interest" description="Disordered" evidence="2">
    <location>
        <begin position="188"/>
        <end position="279"/>
    </location>
</feature>
<keyword evidence="1" id="KW-0808">Transferase</keyword>
<evidence type="ECO:0000256" key="1">
    <source>
        <dbReference type="ARBA" id="ARBA00022527"/>
    </source>
</evidence>
<evidence type="ECO:0000259" key="3">
    <source>
        <dbReference type="Pfam" id="PF13581"/>
    </source>
</evidence>
<keyword evidence="4" id="KW-0067">ATP-binding</keyword>
<keyword evidence="1" id="KW-0418">Kinase</keyword>
<feature type="compositionally biased region" description="Low complexity" evidence="2">
    <location>
        <begin position="215"/>
        <end position="225"/>
    </location>
</feature>
<dbReference type="InterPro" id="IPR036890">
    <property type="entry name" value="HATPase_C_sf"/>
</dbReference>
<dbReference type="CDD" id="cd16936">
    <property type="entry name" value="HATPase_RsbW-like"/>
    <property type="match status" value="1"/>
</dbReference>
<name>A0ABW9NRN4_9ACTN</name>
<dbReference type="Pfam" id="PF13581">
    <property type="entry name" value="HATPase_c_2"/>
    <property type="match status" value="1"/>
</dbReference>
<feature type="compositionally biased region" description="Basic and acidic residues" evidence="2">
    <location>
        <begin position="188"/>
        <end position="214"/>
    </location>
</feature>
<keyword evidence="5" id="KW-1185">Reference proteome</keyword>
<evidence type="ECO:0000313" key="4">
    <source>
        <dbReference type="EMBL" id="MQS35941.1"/>
    </source>
</evidence>
<dbReference type="Gene3D" id="3.30.565.10">
    <property type="entry name" value="Histidine kinase-like ATPase, C-terminal domain"/>
    <property type="match status" value="1"/>
</dbReference>
<dbReference type="InterPro" id="IPR050267">
    <property type="entry name" value="Anti-sigma-factor_SerPK"/>
</dbReference>
<proteinExistence type="predicted"/>
<feature type="compositionally biased region" description="Basic and acidic residues" evidence="2">
    <location>
        <begin position="255"/>
        <end position="279"/>
    </location>
</feature>
<dbReference type="InterPro" id="IPR003594">
    <property type="entry name" value="HATPase_dom"/>
</dbReference>
<gene>
    <name evidence="4" type="ORF">FFZ77_10135</name>
</gene>